<evidence type="ECO:0000313" key="1">
    <source>
        <dbReference type="EMBL" id="KAK7459453.1"/>
    </source>
</evidence>
<reference evidence="1 2" key="1">
    <citation type="submission" date="2024-01" db="EMBL/GenBank/DDBJ databases">
        <title>A draft genome for the cacao thread blight pathogen Marasmiellus scandens.</title>
        <authorList>
            <person name="Baruah I.K."/>
            <person name="Leung J."/>
            <person name="Bukari Y."/>
            <person name="Amoako-Attah I."/>
            <person name="Meinhardt L.W."/>
            <person name="Bailey B.A."/>
            <person name="Cohen S.P."/>
        </authorList>
    </citation>
    <scope>NUCLEOTIDE SEQUENCE [LARGE SCALE GENOMIC DNA]</scope>
    <source>
        <strain evidence="1 2">GH-19</strain>
    </source>
</reference>
<keyword evidence="2" id="KW-1185">Reference proteome</keyword>
<protein>
    <submittedName>
        <fullName evidence="1">Uncharacterized protein</fullName>
    </submittedName>
</protein>
<dbReference type="EMBL" id="JBANRG010000016">
    <property type="protein sequence ID" value="KAK7459453.1"/>
    <property type="molecule type" value="Genomic_DNA"/>
</dbReference>
<name>A0ABR1JEK5_9AGAR</name>
<accession>A0ABR1JEK5</accession>
<evidence type="ECO:0000313" key="2">
    <source>
        <dbReference type="Proteomes" id="UP001498398"/>
    </source>
</evidence>
<gene>
    <name evidence="1" type="ORF">VKT23_009434</name>
</gene>
<comment type="caution">
    <text evidence="1">The sequence shown here is derived from an EMBL/GenBank/DDBJ whole genome shotgun (WGS) entry which is preliminary data.</text>
</comment>
<proteinExistence type="predicted"/>
<dbReference type="Proteomes" id="UP001498398">
    <property type="component" value="Unassembled WGS sequence"/>
</dbReference>
<sequence>MYSLCRTPLFTASKTEELSGRLSGGVDWVELFRSRLYDIFLDVQTARRSNLPDLQAQTTAMYEAKKDRNKRRRELRQKLTVHQQIASSMKTHFEKIGKEKDLGFWTATLSAVNKLQADGMSDEETGYEGKEQVKVVKELAFCHPDFTPLLQHVDSIPRTMKSLFDQGGRK</sequence>
<organism evidence="1 2">
    <name type="scientific">Marasmiellus scandens</name>
    <dbReference type="NCBI Taxonomy" id="2682957"/>
    <lineage>
        <taxon>Eukaryota</taxon>
        <taxon>Fungi</taxon>
        <taxon>Dikarya</taxon>
        <taxon>Basidiomycota</taxon>
        <taxon>Agaricomycotina</taxon>
        <taxon>Agaricomycetes</taxon>
        <taxon>Agaricomycetidae</taxon>
        <taxon>Agaricales</taxon>
        <taxon>Marasmiineae</taxon>
        <taxon>Omphalotaceae</taxon>
        <taxon>Marasmiellus</taxon>
    </lineage>
</organism>